<evidence type="ECO:0000313" key="3">
    <source>
        <dbReference type="Proteomes" id="UP000475079"/>
    </source>
</evidence>
<dbReference type="SUPFAM" id="SSF51735">
    <property type="entry name" value="NAD(P)-binding Rossmann-fold domains"/>
    <property type="match status" value="1"/>
</dbReference>
<dbReference type="GO" id="GO:0000166">
    <property type="term" value="F:nucleotide binding"/>
    <property type="evidence" value="ECO:0007669"/>
    <property type="project" value="InterPro"/>
</dbReference>
<dbReference type="EMBL" id="WHIY01000007">
    <property type="protein sequence ID" value="MPQ51688.1"/>
    <property type="molecule type" value="Genomic_DNA"/>
</dbReference>
<dbReference type="InterPro" id="IPR036291">
    <property type="entry name" value="NAD(P)-bd_dom_sf"/>
</dbReference>
<evidence type="ECO:0000259" key="1">
    <source>
        <dbReference type="Pfam" id="PF01408"/>
    </source>
</evidence>
<accession>A0A6L5EAS5</accession>
<dbReference type="PANTHER" id="PTHR43377:SF1">
    <property type="entry name" value="BILIVERDIN REDUCTASE A"/>
    <property type="match status" value="1"/>
</dbReference>
<sequence>MKILIIGLGYAGQRFLRSFSYLGKELGTHMHFSYVSRHKRDVELPYFEKVSEAMKIISPDIIVVSVNDHSHVKTLRELEGFNGFIICEKPLAIPDEKWCDLTKPLKNIKGFALNLVERYSETTQKLRDEVKNREWVLVRASFHWGKDRINDYRPTCGVTSEIIHALDLINHIYPKDSPLKLETALGIKSDFSISGGDILDTVLLTAKLGNAPVAGYSSFVNIERQRNVDFTFIDSKGNLYHSRIVYDTPEWDSDHLKIWTRDSTGKNITVLDLKTEPRIPGLETVEKLSQFCKDVVLYVSNNIQPLQPFADLNTTFGLQELLDEISQKVLATSPARYIRGQTRVLLPHDADLESLG</sequence>
<dbReference type="InterPro" id="IPR051450">
    <property type="entry name" value="Gfo/Idh/MocA_Oxidoreductases"/>
</dbReference>
<dbReference type="PANTHER" id="PTHR43377">
    <property type="entry name" value="BILIVERDIN REDUCTASE A"/>
    <property type="match status" value="1"/>
</dbReference>
<dbReference type="Pfam" id="PF01408">
    <property type="entry name" value="GFO_IDH_MocA"/>
    <property type="match status" value="1"/>
</dbReference>
<dbReference type="Gene3D" id="3.30.360.10">
    <property type="entry name" value="Dihydrodipicolinate Reductase, domain 2"/>
    <property type="match status" value="1"/>
</dbReference>
<organism evidence="2 3">
    <name type="scientific">Citrobacter telavivensis</name>
    <dbReference type="NCBI Taxonomy" id="2653932"/>
    <lineage>
        <taxon>Bacteria</taxon>
        <taxon>Pseudomonadati</taxon>
        <taxon>Pseudomonadota</taxon>
        <taxon>Gammaproteobacteria</taxon>
        <taxon>Enterobacterales</taxon>
        <taxon>Enterobacteriaceae</taxon>
        <taxon>Citrobacter</taxon>
    </lineage>
</organism>
<dbReference type="Proteomes" id="UP000475079">
    <property type="component" value="Unassembled WGS sequence"/>
</dbReference>
<keyword evidence="3" id="KW-1185">Reference proteome</keyword>
<reference evidence="2 3" key="1">
    <citation type="submission" date="2019-10" db="EMBL/GenBank/DDBJ databases">
        <title>Characterization of a new Citrobacter species.</title>
        <authorList>
            <person name="Goncalves Ribeiro T."/>
            <person name="Izdebski R."/>
            <person name="Urbanowicz P."/>
            <person name="Carmeli Y."/>
            <person name="Gniadkowski M."/>
            <person name="Peixe L."/>
        </authorList>
    </citation>
    <scope>NUCLEOTIDE SEQUENCE [LARGE SCALE GENOMIC DNA]</scope>
    <source>
        <strain evidence="2 3">NMI7905_11</strain>
    </source>
</reference>
<dbReference type="Gene3D" id="3.40.50.720">
    <property type="entry name" value="NAD(P)-binding Rossmann-like Domain"/>
    <property type="match status" value="1"/>
</dbReference>
<protein>
    <submittedName>
        <fullName evidence="2">Oxidoreductase</fullName>
    </submittedName>
</protein>
<dbReference type="RefSeq" id="WP_060617307.1">
    <property type="nucleotide sequence ID" value="NZ_WHIY01000007.1"/>
</dbReference>
<dbReference type="AlphaFoldDB" id="A0A6L5EAS5"/>
<comment type="caution">
    <text evidence="2">The sequence shown here is derived from an EMBL/GenBank/DDBJ whole genome shotgun (WGS) entry which is preliminary data.</text>
</comment>
<dbReference type="InterPro" id="IPR000683">
    <property type="entry name" value="Gfo/Idh/MocA-like_OxRdtase_N"/>
</dbReference>
<evidence type="ECO:0000313" key="2">
    <source>
        <dbReference type="EMBL" id="MPQ51688.1"/>
    </source>
</evidence>
<gene>
    <name evidence="2" type="ORF">GBB84_12320</name>
</gene>
<name>A0A6L5EAS5_9ENTR</name>
<proteinExistence type="predicted"/>
<feature type="domain" description="Gfo/Idh/MocA-like oxidoreductase N-terminal" evidence="1">
    <location>
        <begin position="1"/>
        <end position="100"/>
    </location>
</feature>